<evidence type="ECO:0000256" key="1">
    <source>
        <dbReference type="SAM" id="MobiDB-lite"/>
    </source>
</evidence>
<dbReference type="EMBL" id="HBUF01356360">
    <property type="protein sequence ID" value="CAG6717752.1"/>
    <property type="molecule type" value="Transcribed_RNA"/>
</dbReference>
<organism evidence="2">
    <name type="scientific">Cacopsylla melanoneura</name>
    <dbReference type="NCBI Taxonomy" id="428564"/>
    <lineage>
        <taxon>Eukaryota</taxon>
        <taxon>Metazoa</taxon>
        <taxon>Ecdysozoa</taxon>
        <taxon>Arthropoda</taxon>
        <taxon>Hexapoda</taxon>
        <taxon>Insecta</taxon>
        <taxon>Pterygota</taxon>
        <taxon>Neoptera</taxon>
        <taxon>Paraneoptera</taxon>
        <taxon>Hemiptera</taxon>
        <taxon>Sternorrhyncha</taxon>
        <taxon>Psylloidea</taxon>
        <taxon>Psyllidae</taxon>
        <taxon>Psyllinae</taxon>
        <taxon>Cacopsylla</taxon>
    </lineage>
</organism>
<feature type="compositionally biased region" description="Polar residues" evidence="1">
    <location>
        <begin position="30"/>
        <end position="39"/>
    </location>
</feature>
<evidence type="ECO:0000313" key="2">
    <source>
        <dbReference type="EMBL" id="CAG6717752.1"/>
    </source>
</evidence>
<accession>A0A8D8Y1Z6</accession>
<protein>
    <submittedName>
        <fullName evidence="2">Uncharacterized protein</fullName>
    </submittedName>
</protein>
<proteinExistence type="predicted"/>
<feature type="region of interest" description="Disordered" evidence="1">
    <location>
        <begin position="1"/>
        <end position="52"/>
    </location>
</feature>
<sequence>MKNGRNTRTDITPMNGRNTRTERADITPMNGKNTRTDITPMNGKNARIDIPPMNGKHTKIDITLAVIEVNTKKIEITPVIDKIETIQLIDILNKPLKKETQNLTNTKIVITSQQVQRNLNIVIENPGHLEV</sequence>
<dbReference type="AlphaFoldDB" id="A0A8D8Y1Z6"/>
<reference evidence="2" key="1">
    <citation type="submission" date="2021-05" db="EMBL/GenBank/DDBJ databases">
        <authorList>
            <person name="Alioto T."/>
            <person name="Alioto T."/>
            <person name="Gomez Garrido J."/>
        </authorList>
    </citation>
    <scope>NUCLEOTIDE SEQUENCE</scope>
</reference>
<feature type="compositionally biased region" description="Polar residues" evidence="1">
    <location>
        <begin position="1"/>
        <end position="18"/>
    </location>
</feature>
<name>A0A8D8Y1Z6_9HEMI</name>